<protein>
    <submittedName>
        <fullName evidence="1">Uncharacterized protein</fullName>
    </submittedName>
</protein>
<evidence type="ECO:0000313" key="1">
    <source>
        <dbReference type="EMBL" id="SVE37988.1"/>
    </source>
</evidence>
<accession>A0A383D282</accession>
<dbReference type="EMBL" id="UINC01213288">
    <property type="protein sequence ID" value="SVE37988.1"/>
    <property type="molecule type" value="Genomic_DNA"/>
</dbReference>
<dbReference type="AlphaFoldDB" id="A0A383D282"/>
<sequence>MMSVQNSTASVDAVIQRVIRPLTHKNWVGMGNGCIGKITRIEAVTAPGEAVADGAEFPVYTSLGIIGFVIN</sequence>
<reference evidence="1" key="1">
    <citation type="submission" date="2018-05" db="EMBL/GenBank/DDBJ databases">
        <authorList>
            <person name="Lanie J.A."/>
            <person name="Ng W.-L."/>
            <person name="Kazmierczak K.M."/>
            <person name="Andrzejewski T.M."/>
            <person name="Davidsen T.M."/>
            <person name="Wayne K.J."/>
            <person name="Tettelin H."/>
            <person name="Glass J.I."/>
            <person name="Rusch D."/>
            <person name="Podicherti R."/>
            <person name="Tsui H.-C.T."/>
            <person name="Winkler M.E."/>
        </authorList>
    </citation>
    <scope>NUCLEOTIDE SEQUENCE</scope>
</reference>
<organism evidence="1">
    <name type="scientific">marine metagenome</name>
    <dbReference type="NCBI Taxonomy" id="408172"/>
    <lineage>
        <taxon>unclassified sequences</taxon>
        <taxon>metagenomes</taxon>
        <taxon>ecological metagenomes</taxon>
    </lineage>
</organism>
<gene>
    <name evidence="1" type="ORF">METZ01_LOCUS490842</name>
</gene>
<proteinExistence type="predicted"/>
<feature type="non-terminal residue" evidence="1">
    <location>
        <position position="71"/>
    </location>
</feature>
<name>A0A383D282_9ZZZZ</name>